<name>A0A517LX67_9BACT</name>
<accession>A0A517LX67</accession>
<dbReference type="CDD" id="cd11614">
    <property type="entry name" value="SAF_CpaB_FlgA_like"/>
    <property type="match status" value="1"/>
</dbReference>
<keyword evidence="5" id="KW-0966">Cell projection</keyword>
<keyword evidence="5" id="KW-0969">Cilium</keyword>
<gene>
    <name evidence="5" type="ORF">EC9_13780</name>
</gene>
<dbReference type="Pfam" id="PF13144">
    <property type="entry name" value="ChapFlgA"/>
    <property type="match status" value="1"/>
</dbReference>
<dbReference type="AlphaFoldDB" id="A0A517LX67"/>
<dbReference type="SUPFAM" id="SSF51269">
    <property type="entry name" value="AFP III-like domain"/>
    <property type="match status" value="1"/>
</dbReference>
<dbReference type="Proteomes" id="UP000319557">
    <property type="component" value="Chromosome"/>
</dbReference>
<dbReference type="PANTHER" id="PTHR36307:SF1">
    <property type="entry name" value="FLAGELLA BASAL BODY P-RING FORMATION PROTEIN FLGA"/>
    <property type="match status" value="1"/>
</dbReference>
<dbReference type="PANTHER" id="PTHR36307">
    <property type="entry name" value="FLAGELLA BASAL BODY P-RING FORMATION PROTEIN FLGA"/>
    <property type="match status" value="1"/>
</dbReference>
<evidence type="ECO:0000313" key="5">
    <source>
        <dbReference type="EMBL" id="QDS87200.1"/>
    </source>
</evidence>
<evidence type="ECO:0000256" key="1">
    <source>
        <dbReference type="ARBA" id="ARBA00004418"/>
    </source>
</evidence>
<protein>
    <submittedName>
        <fullName evidence="5">Flagellar basal body P-ring biosynthesis protein FlgA</fullName>
    </submittedName>
</protein>
<proteinExistence type="predicted"/>
<comment type="subcellular location">
    <subcellularLocation>
        <location evidence="1">Periplasm</location>
    </subcellularLocation>
</comment>
<dbReference type="InterPro" id="IPR036732">
    <property type="entry name" value="AFP_Neu5c_C_sf"/>
</dbReference>
<dbReference type="RefSeq" id="WP_145343394.1">
    <property type="nucleotide sequence ID" value="NZ_CP036261.1"/>
</dbReference>
<keyword evidence="2" id="KW-0732">Signal</keyword>
<dbReference type="InterPro" id="IPR039246">
    <property type="entry name" value="Flagellar_FlgA"/>
</dbReference>
<dbReference type="EMBL" id="CP036261">
    <property type="protein sequence ID" value="QDS87200.1"/>
    <property type="molecule type" value="Genomic_DNA"/>
</dbReference>
<keyword evidence="6" id="KW-1185">Reference proteome</keyword>
<dbReference type="NCBIfam" id="TIGR03170">
    <property type="entry name" value="flgA_cterm"/>
    <property type="match status" value="1"/>
</dbReference>
<evidence type="ECO:0000313" key="6">
    <source>
        <dbReference type="Proteomes" id="UP000319557"/>
    </source>
</evidence>
<dbReference type="InterPro" id="IPR013974">
    <property type="entry name" value="SAF"/>
</dbReference>
<evidence type="ECO:0000256" key="2">
    <source>
        <dbReference type="ARBA" id="ARBA00022729"/>
    </source>
</evidence>
<reference evidence="5 6" key="1">
    <citation type="submission" date="2019-02" db="EMBL/GenBank/DDBJ databases">
        <title>Deep-cultivation of Planctomycetes and their phenomic and genomic characterization uncovers novel biology.</title>
        <authorList>
            <person name="Wiegand S."/>
            <person name="Jogler M."/>
            <person name="Boedeker C."/>
            <person name="Pinto D."/>
            <person name="Vollmers J."/>
            <person name="Rivas-Marin E."/>
            <person name="Kohn T."/>
            <person name="Peeters S.H."/>
            <person name="Heuer A."/>
            <person name="Rast P."/>
            <person name="Oberbeckmann S."/>
            <person name="Bunk B."/>
            <person name="Jeske O."/>
            <person name="Meyerdierks A."/>
            <person name="Storesund J.E."/>
            <person name="Kallscheuer N."/>
            <person name="Luecker S."/>
            <person name="Lage O.M."/>
            <person name="Pohl T."/>
            <person name="Merkel B.J."/>
            <person name="Hornburger P."/>
            <person name="Mueller R.-W."/>
            <person name="Bruemmer F."/>
            <person name="Labrenz M."/>
            <person name="Spormann A.M."/>
            <person name="Op den Camp H."/>
            <person name="Overmann J."/>
            <person name="Amann R."/>
            <person name="Jetten M.S.M."/>
            <person name="Mascher T."/>
            <person name="Medema M.H."/>
            <person name="Devos D.P."/>
            <person name="Kaster A.-K."/>
            <person name="Ovreas L."/>
            <person name="Rohde M."/>
            <person name="Galperin M.Y."/>
            <person name="Jogler C."/>
        </authorList>
    </citation>
    <scope>NUCLEOTIDE SEQUENCE [LARGE SCALE GENOMIC DNA]</scope>
    <source>
        <strain evidence="5 6">EC9</strain>
    </source>
</reference>
<evidence type="ECO:0000256" key="3">
    <source>
        <dbReference type="ARBA" id="ARBA00022764"/>
    </source>
</evidence>
<dbReference type="SMART" id="SM00858">
    <property type="entry name" value="SAF"/>
    <property type="match status" value="1"/>
</dbReference>
<feature type="domain" description="SAF" evidence="4">
    <location>
        <begin position="232"/>
        <end position="294"/>
    </location>
</feature>
<dbReference type="GO" id="GO:0042597">
    <property type="term" value="C:periplasmic space"/>
    <property type="evidence" value="ECO:0007669"/>
    <property type="project" value="UniProtKB-SubCell"/>
</dbReference>
<keyword evidence="3" id="KW-0574">Periplasm</keyword>
<sequence>MIAERHGFRGSGTQRRPVAGWQLVCAVGVWLGLFSSAAFAQQSDPWTLQLKPNVTVTSSIVRVEDVVQPVSIPDNVWDQLRKSTVGLIPTDGRPLQLMRYRLAEALNHSKLVTAPILWVGPESTSVRSNPVVQVAAKVVTTVAEVAPKEIDPQSKRLIERVVEKAMQDYENDFEYKIDWERLPIAQVEEITSYQRVAVPTTITAGVARFVLTSAVEGEKREVPVYLQINELPRAIVATQNLSRGQIIGPSQLQWKVIDSTVRSDHLATDMSQLIGQEVKRNVPAGRWVQQTDVGPPILVRRNDMVEVMVVGGAIVIRTGGKAMGEGSEGDLIQIETIEDRKRLLARVISTGLVEIVTRAPQVQR</sequence>
<dbReference type="KEGG" id="ruv:EC9_13780"/>
<dbReference type="GO" id="GO:0044780">
    <property type="term" value="P:bacterial-type flagellum assembly"/>
    <property type="evidence" value="ECO:0007669"/>
    <property type="project" value="InterPro"/>
</dbReference>
<organism evidence="5 6">
    <name type="scientific">Rosistilla ulvae</name>
    <dbReference type="NCBI Taxonomy" id="1930277"/>
    <lineage>
        <taxon>Bacteria</taxon>
        <taxon>Pseudomonadati</taxon>
        <taxon>Planctomycetota</taxon>
        <taxon>Planctomycetia</taxon>
        <taxon>Pirellulales</taxon>
        <taxon>Pirellulaceae</taxon>
        <taxon>Rosistilla</taxon>
    </lineage>
</organism>
<dbReference type="Gene3D" id="3.90.1210.10">
    <property type="entry name" value="Antifreeze-like/N-acetylneuraminic acid synthase C-terminal domain"/>
    <property type="match status" value="1"/>
</dbReference>
<dbReference type="OrthoDB" id="236205at2"/>
<keyword evidence="5" id="KW-0282">Flagellum</keyword>
<dbReference type="InterPro" id="IPR017585">
    <property type="entry name" value="SAF_FlgA"/>
</dbReference>
<dbReference type="Gene3D" id="2.30.30.760">
    <property type="match status" value="1"/>
</dbReference>
<evidence type="ECO:0000259" key="4">
    <source>
        <dbReference type="SMART" id="SM00858"/>
    </source>
</evidence>